<reference evidence="2" key="2">
    <citation type="submission" date="2023-05" db="EMBL/GenBank/DDBJ databases">
        <authorList>
            <person name="Fouks B."/>
        </authorList>
    </citation>
    <scope>NUCLEOTIDE SEQUENCE</scope>
    <source>
        <strain evidence="2">Stay&amp;Tobe</strain>
        <tissue evidence="2">Testes</tissue>
    </source>
</reference>
<gene>
    <name evidence="2" type="ORF">L9F63_015770</name>
</gene>
<protein>
    <submittedName>
        <fullName evidence="2">Uncharacterized protein</fullName>
    </submittedName>
</protein>
<dbReference type="EMBL" id="JASPKZ010003831">
    <property type="protein sequence ID" value="KAJ9592569.1"/>
    <property type="molecule type" value="Genomic_DNA"/>
</dbReference>
<reference evidence="2" key="1">
    <citation type="journal article" date="2023" name="IScience">
        <title>Live-bearing cockroach genome reveals convergent evolutionary mechanisms linked to viviparity in insects and beyond.</title>
        <authorList>
            <person name="Fouks B."/>
            <person name="Harrison M.C."/>
            <person name="Mikhailova A.A."/>
            <person name="Marchal E."/>
            <person name="English S."/>
            <person name="Carruthers M."/>
            <person name="Jennings E.C."/>
            <person name="Chiamaka E.L."/>
            <person name="Frigard R.A."/>
            <person name="Pippel M."/>
            <person name="Attardo G.M."/>
            <person name="Benoit J.B."/>
            <person name="Bornberg-Bauer E."/>
            <person name="Tobe S.S."/>
        </authorList>
    </citation>
    <scope>NUCLEOTIDE SEQUENCE</scope>
    <source>
        <strain evidence="2">Stay&amp;Tobe</strain>
    </source>
</reference>
<evidence type="ECO:0000313" key="2">
    <source>
        <dbReference type="EMBL" id="KAJ9592569.1"/>
    </source>
</evidence>
<dbReference type="Proteomes" id="UP001233999">
    <property type="component" value="Unassembled WGS sequence"/>
</dbReference>
<comment type="caution">
    <text evidence="2">The sequence shown here is derived from an EMBL/GenBank/DDBJ whole genome shotgun (WGS) entry which is preliminary data.</text>
</comment>
<feature type="non-terminal residue" evidence="2">
    <location>
        <position position="1"/>
    </location>
</feature>
<accession>A0AAD8A4Y2</accession>
<evidence type="ECO:0000313" key="3">
    <source>
        <dbReference type="Proteomes" id="UP001233999"/>
    </source>
</evidence>
<keyword evidence="3" id="KW-1185">Reference proteome</keyword>
<feature type="region of interest" description="Disordered" evidence="1">
    <location>
        <begin position="1"/>
        <end position="64"/>
    </location>
</feature>
<name>A0AAD8A4Y2_DIPPU</name>
<sequence length="64" mass="6431">SDNRSDSETAGTPGNKSPAGPGAASVSVPEVKTPTAPQNKALQNVKGEHPSGFQYKTGHSAAGR</sequence>
<feature type="non-terminal residue" evidence="2">
    <location>
        <position position="64"/>
    </location>
</feature>
<dbReference type="AlphaFoldDB" id="A0AAD8A4Y2"/>
<proteinExistence type="predicted"/>
<organism evidence="2 3">
    <name type="scientific">Diploptera punctata</name>
    <name type="common">Pacific beetle cockroach</name>
    <dbReference type="NCBI Taxonomy" id="6984"/>
    <lineage>
        <taxon>Eukaryota</taxon>
        <taxon>Metazoa</taxon>
        <taxon>Ecdysozoa</taxon>
        <taxon>Arthropoda</taxon>
        <taxon>Hexapoda</taxon>
        <taxon>Insecta</taxon>
        <taxon>Pterygota</taxon>
        <taxon>Neoptera</taxon>
        <taxon>Polyneoptera</taxon>
        <taxon>Dictyoptera</taxon>
        <taxon>Blattodea</taxon>
        <taxon>Blaberoidea</taxon>
        <taxon>Blaberidae</taxon>
        <taxon>Diplopterinae</taxon>
        <taxon>Diploptera</taxon>
    </lineage>
</organism>
<evidence type="ECO:0000256" key="1">
    <source>
        <dbReference type="SAM" id="MobiDB-lite"/>
    </source>
</evidence>